<feature type="region of interest" description="Disordered" evidence="1">
    <location>
        <begin position="41"/>
        <end position="61"/>
    </location>
</feature>
<evidence type="ECO:0000313" key="3">
    <source>
        <dbReference type="Proteomes" id="UP000235965"/>
    </source>
</evidence>
<sequence length="61" mass="7234">MDVARELSQLCQDEKVEFFDRLSMVDECWVYHYDPETKEMSKKWKHADSLPPKKAKSQPSS</sequence>
<protein>
    <submittedName>
        <fullName evidence="2">Uncharacterized protein</fullName>
    </submittedName>
</protein>
<comment type="caution">
    <text evidence="2">The sequence shown here is derived from an EMBL/GenBank/DDBJ whole genome shotgun (WGS) entry which is preliminary data.</text>
</comment>
<dbReference type="InParanoid" id="A0A2J7R641"/>
<dbReference type="AlphaFoldDB" id="A0A2J7R641"/>
<dbReference type="Proteomes" id="UP000235965">
    <property type="component" value="Unassembled WGS sequence"/>
</dbReference>
<dbReference type="GO" id="GO:0003676">
    <property type="term" value="F:nucleic acid binding"/>
    <property type="evidence" value="ECO:0007669"/>
    <property type="project" value="InterPro"/>
</dbReference>
<dbReference type="InterPro" id="IPR036397">
    <property type="entry name" value="RNaseH_sf"/>
</dbReference>
<accession>A0A2J7R641</accession>
<dbReference type="Gene3D" id="3.30.420.10">
    <property type="entry name" value="Ribonuclease H-like superfamily/Ribonuclease H"/>
    <property type="match status" value="1"/>
</dbReference>
<reference evidence="2 3" key="1">
    <citation type="submission" date="2017-12" db="EMBL/GenBank/DDBJ databases">
        <title>Hemimetabolous genomes reveal molecular basis of termite eusociality.</title>
        <authorList>
            <person name="Harrison M.C."/>
            <person name="Jongepier E."/>
            <person name="Robertson H.M."/>
            <person name="Arning N."/>
            <person name="Bitard-Feildel T."/>
            <person name="Chao H."/>
            <person name="Childers C.P."/>
            <person name="Dinh H."/>
            <person name="Doddapaneni H."/>
            <person name="Dugan S."/>
            <person name="Gowin J."/>
            <person name="Greiner C."/>
            <person name="Han Y."/>
            <person name="Hu H."/>
            <person name="Hughes D.S.T."/>
            <person name="Huylmans A.-K."/>
            <person name="Kemena C."/>
            <person name="Kremer L.P.M."/>
            <person name="Lee S.L."/>
            <person name="Lopez-Ezquerra A."/>
            <person name="Mallet L."/>
            <person name="Monroy-Kuhn J.M."/>
            <person name="Moser A."/>
            <person name="Murali S.C."/>
            <person name="Muzny D.M."/>
            <person name="Otani S."/>
            <person name="Piulachs M.-D."/>
            <person name="Poelchau M."/>
            <person name="Qu J."/>
            <person name="Schaub F."/>
            <person name="Wada-Katsumata A."/>
            <person name="Worley K.C."/>
            <person name="Xie Q."/>
            <person name="Ylla G."/>
            <person name="Poulsen M."/>
            <person name="Gibbs R.A."/>
            <person name="Schal C."/>
            <person name="Richards S."/>
            <person name="Belles X."/>
            <person name="Korb J."/>
            <person name="Bornberg-Bauer E."/>
        </authorList>
    </citation>
    <scope>NUCLEOTIDE SEQUENCE [LARGE SCALE GENOMIC DNA]</scope>
    <source>
        <tissue evidence="2">Whole body</tissue>
    </source>
</reference>
<keyword evidence="3" id="KW-1185">Reference proteome</keyword>
<gene>
    <name evidence="2" type="ORF">B7P43_G05287</name>
</gene>
<dbReference type="EMBL" id="NEVH01006981">
    <property type="protein sequence ID" value="PNF36296.1"/>
    <property type="molecule type" value="Genomic_DNA"/>
</dbReference>
<organism evidence="2 3">
    <name type="scientific">Cryptotermes secundus</name>
    <dbReference type="NCBI Taxonomy" id="105785"/>
    <lineage>
        <taxon>Eukaryota</taxon>
        <taxon>Metazoa</taxon>
        <taxon>Ecdysozoa</taxon>
        <taxon>Arthropoda</taxon>
        <taxon>Hexapoda</taxon>
        <taxon>Insecta</taxon>
        <taxon>Pterygota</taxon>
        <taxon>Neoptera</taxon>
        <taxon>Polyneoptera</taxon>
        <taxon>Dictyoptera</taxon>
        <taxon>Blattodea</taxon>
        <taxon>Blattoidea</taxon>
        <taxon>Termitoidae</taxon>
        <taxon>Kalotermitidae</taxon>
        <taxon>Cryptotermitinae</taxon>
        <taxon>Cryptotermes</taxon>
    </lineage>
</organism>
<evidence type="ECO:0000313" key="2">
    <source>
        <dbReference type="EMBL" id="PNF36296.1"/>
    </source>
</evidence>
<name>A0A2J7R641_9NEOP</name>
<evidence type="ECO:0000256" key="1">
    <source>
        <dbReference type="SAM" id="MobiDB-lite"/>
    </source>
</evidence>
<proteinExistence type="predicted"/>
<dbReference type="OrthoDB" id="8189655at2759"/>